<proteinExistence type="predicted"/>
<keyword evidence="1" id="KW-0472">Membrane</keyword>
<reference evidence="2" key="1">
    <citation type="journal article" date="2013" name="PLoS ONE">
        <title>Metagenomic insights into the carbohydrate-active enzymes carried by the microorganisms adhering to solid digesta in the rumen of cows.</title>
        <authorList>
            <person name="Wang L."/>
            <person name="Hatem A."/>
            <person name="Catalyurek U.V."/>
            <person name="Morrison M."/>
            <person name="Yu Z."/>
        </authorList>
    </citation>
    <scope>NUCLEOTIDE SEQUENCE</scope>
</reference>
<name>W0FPN5_9BACT</name>
<dbReference type="InterPro" id="IPR029063">
    <property type="entry name" value="SAM-dependent_MTases_sf"/>
</dbReference>
<keyword evidence="1" id="KW-1133">Transmembrane helix</keyword>
<keyword evidence="2" id="KW-0489">Methyltransferase</keyword>
<dbReference type="GO" id="GO:0008168">
    <property type="term" value="F:methyltransferase activity"/>
    <property type="evidence" value="ECO:0007669"/>
    <property type="project" value="UniProtKB-KW"/>
</dbReference>
<protein>
    <submittedName>
        <fullName evidence="2">SAM-dependent methyltransferase</fullName>
    </submittedName>
</protein>
<keyword evidence="2" id="KW-0808">Transferase</keyword>
<dbReference type="AlphaFoldDB" id="W0FPN5"/>
<evidence type="ECO:0000256" key="1">
    <source>
        <dbReference type="SAM" id="Phobius"/>
    </source>
</evidence>
<keyword evidence="1" id="KW-0812">Transmembrane</keyword>
<dbReference type="SUPFAM" id="SSF53335">
    <property type="entry name" value="S-adenosyl-L-methionine-dependent methyltransferases"/>
    <property type="match status" value="2"/>
</dbReference>
<sequence length="154" mass="17898">PLYHLMNEENRLQAVREAKRVLKPGGILFSSFILMFGGVIYGIREVPETITWDRQKEMMIYNNAEAEESVAFQSFTYAYMTTVRDAKKLMASVPGLRTKNAFGQESILSPYRYVLAGMPKKTRMAWYDYALKFCDKEDYLTHTEHLMIVSEKET</sequence>
<accession>W0FPN5</accession>
<dbReference type="Gene3D" id="3.40.50.150">
    <property type="entry name" value="Vaccinia Virus protein VP39"/>
    <property type="match status" value="1"/>
</dbReference>
<organism evidence="2">
    <name type="scientific">uncultured bacterium Contig1586</name>
    <dbReference type="NCBI Taxonomy" id="1393462"/>
    <lineage>
        <taxon>Bacteria</taxon>
        <taxon>environmental samples</taxon>
    </lineage>
</organism>
<dbReference type="EMBL" id="KC246837">
    <property type="protein sequence ID" value="AHF25444.1"/>
    <property type="molecule type" value="Genomic_DNA"/>
</dbReference>
<evidence type="ECO:0000313" key="2">
    <source>
        <dbReference type="EMBL" id="AHF25444.1"/>
    </source>
</evidence>
<feature type="transmembrane region" description="Helical" evidence="1">
    <location>
        <begin position="21"/>
        <end position="43"/>
    </location>
</feature>
<dbReference type="GO" id="GO:0032259">
    <property type="term" value="P:methylation"/>
    <property type="evidence" value="ECO:0007669"/>
    <property type="project" value="UniProtKB-KW"/>
</dbReference>
<feature type="non-terminal residue" evidence="2">
    <location>
        <position position="1"/>
    </location>
</feature>